<dbReference type="Gene3D" id="3.50.50.60">
    <property type="entry name" value="FAD/NAD(P)-binding domain"/>
    <property type="match status" value="1"/>
</dbReference>
<keyword evidence="2" id="KW-1133">Transmembrane helix</keyword>
<evidence type="ECO:0000256" key="2">
    <source>
        <dbReference type="SAM" id="Phobius"/>
    </source>
</evidence>
<dbReference type="InterPro" id="IPR009730">
    <property type="entry name" value="MFAP1_C"/>
</dbReference>
<feature type="compositionally biased region" description="Basic and acidic residues" evidence="1">
    <location>
        <begin position="425"/>
        <end position="461"/>
    </location>
</feature>
<gene>
    <name evidence="4" type="ORF">ARMOST_08633</name>
</gene>
<dbReference type="OMA" id="GFHHIIF"/>
<feature type="compositionally biased region" description="Basic and acidic residues" evidence="1">
    <location>
        <begin position="85"/>
        <end position="105"/>
    </location>
</feature>
<feature type="compositionally biased region" description="Acidic residues" evidence="1">
    <location>
        <begin position="128"/>
        <end position="141"/>
    </location>
</feature>
<evidence type="ECO:0000256" key="1">
    <source>
        <dbReference type="SAM" id="MobiDB-lite"/>
    </source>
</evidence>
<feature type="domain" description="Micro-fibrillar-associated protein 1 C-terminal" evidence="3">
    <location>
        <begin position="138"/>
        <end position="346"/>
    </location>
</feature>
<dbReference type="EMBL" id="FUEG01000006">
    <property type="protein sequence ID" value="SJL05267.1"/>
    <property type="molecule type" value="Genomic_DNA"/>
</dbReference>
<dbReference type="InterPro" id="IPR033194">
    <property type="entry name" value="MFAP1"/>
</dbReference>
<feature type="compositionally biased region" description="Acidic residues" evidence="1">
    <location>
        <begin position="30"/>
        <end position="46"/>
    </location>
</feature>
<evidence type="ECO:0000313" key="5">
    <source>
        <dbReference type="Proteomes" id="UP000219338"/>
    </source>
</evidence>
<protein>
    <recommendedName>
        <fullName evidence="3">Micro-fibrillar-associated protein 1 C-terminal domain-containing protein</fullName>
    </recommendedName>
</protein>
<accession>A0A284R950</accession>
<evidence type="ECO:0000313" key="4">
    <source>
        <dbReference type="EMBL" id="SJL05267.1"/>
    </source>
</evidence>
<name>A0A284R950_ARMOS</name>
<dbReference type="Proteomes" id="UP000219338">
    <property type="component" value="Unassembled WGS sequence"/>
</dbReference>
<feature type="transmembrane region" description="Helical" evidence="2">
    <location>
        <begin position="804"/>
        <end position="828"/>
    </location>
</feature>
<dbReference type="Pfam" id="PF06991">
    <property type="entry name" value="MFAP1"/>
    <property type="match status" value="1"/>
</dbReference>
<dbReference type="InterPro" id="IPR036188">
    <property type="entry name" value="FAD/NAD-bd_sf"/>
</dbReference>
<reference evidence="5" key="1">
    <citation type="journal article" date="2017" name="Nat. Ecol. Evol.">
        <title>Genome expansion and lineage-specific genetic innovations in the forest pathogenic fungi Armillaria.</title>
        <authorList>
            <person name="Sipos G."/>
            <person name="Prasanna A.N."/>
            <person name="Walter M.C."/>
            <person name="O'Connor E."/>
            <person name="Balint B."/>
            <person name="Krizsan K."/>
            <person name="Kiss B."/>
            <person name="Hess J."/>
            <person name="Varga T."/>
            <person name="Slot J."/>
            <person name="Riley R."/>
            <person name="Boka B."/>
            <person name="Rigling D."/>
            <person name="Barry K."/>
            <person name="Lee J."/>
            <person name="Mihaltcheva S."/>
            <person name="LaButti K."/>
            <person name="Lipzen A."/>
            <person name="Waldron R."/>
            <person name="Moloney N.M."/>
            <person name="Sperisen C."/>
            <person name="Kredics L."/>
            <person name="Vagvoelgyi C."/>
            <person name="Patrignani A."/>
            <person name="Fitzpatrick D."/>
            <person name="Nagy I."/>
            <person name="Doyle S."/>
            <person name="Anderson J.B."/>
            <person name="Grigoriev I.V."/>
            <person name="Gueldener U."/>
            <person name="Muensterkoetter M."/>
            <person name="Nagy L.G."/>
        </authorList>
    </citation>
    <scope>NUCLEOTIDE SEQUENCE [LARGE SCALE GENOMIC DNA]</scope>
    <source>
        <strain evidence="5">C18/9</strain>
    </source>
</reference>
<proteinExistence type="predicted"/>
<dbReference type="STRING" id="47428.A0A284R950"/>
<feature type="region of interest" description="Disordered" evidence="1">
    <location>
        <begin position="385"/>
        <end position="465"/>
    </location>
</feature>
<evidence type="ECO:0000259" key="3">
    <source>
        <dbReference type="Pfam" id="PF06991"/>
    </source>
</evidence>
<dbReference type="PANTHER" id="PTHR15327">
    <property type="entry name" value="MICROFIBRIL-ASSOCIATED PROTEIN"/>
    <property type="match status" value="1"/>
</dbReference>
<keyword evidence="2" id="KW-0812">Transmembrane</keyword>
<feature type="compositionally biased region" description="Acidic residues" evidence="1">
    <location>
        <begin position="208"/>
        <end position="218"/>
    </location>
</feature>
<dbReference type="AlphaFoldDB" id="A0A284R950"/>
<keyword evidence="5" id="KW-1185">Reference proteome</keyword>
<feature type="region of interest" description="Disordered" evidence="1">
    <location>
        <begin position="239"/>
        <end position="261"/>
    </location>
</feature>
<feature type="transmembrane region" description="Helical" evidence="2">
    <location>
        <begin position="740"/>
        <end position="762"/>
    </location>
</feature>
<keyword evidence="2" id="KW-0472">Membrane</keyword>
<feature type="region of interest" description="Disordered" evidence="1">
    <location>
        <begin position="1"/>
        <end position="149"/>
    </location>
</feature>
<dbReference type="SUPFAM" id="SSF51905">
    <property type="entry name" value="FAD/NAD(P)-binding domain"/>
    <property type="match status" value="1"/>
</dbReference>
<feature type="region of interest" description="Disordered" evidence="1">
    <location>
        <begin position="202"/>
        <end position="225"/>
    </location>
</feature>
<organism evidence="4 5">
    <name type="scientific">Armillaria ostoyae</name>
    <name type="common">Armillaria root rot fungus</name>
    <dbReference type="NCBI Taxonomy" id="47428"/>
    <lineage>
        <taxon>Eukaryota</taxon>
        <taxon>Fungi</taxon>
        <taxon>Dikarya</taxon>
        <taxon>Basidiomycota</taxon>
        <taxon>Agaricomycotina</taxon>
        <taxon>Agaricomycetes</taxon>
        <taxon>Agaricomycetidae</taxon>
        <taxon>Agaricales</taxon>
        <taxon>Marasmiineae</taxon>
        <taxon>Physalacriaceae</taxon>
        <taxon>Armillaria</taxon>
    </lineage>
</organism>
<sequence length="1107" mass="123135">MSAPRKQAPRLARPAARYWKGKAPKGVAEVDSDSDEEAPDVEEEGDILIGGEQDIVQEDDEDLPTAQNVSKAKIKSMNVSLKDVNISKDGKVIVAGRDESGRTALEDEEESEEEESDEETKPGQLKEDSDESSEYESDSEDEKPKLQLRPVFIPKRNRVTIAEKDALAADSEEVLRKKELELEERKKQSHDLVAESIRRELAEKEKEDDIPDVDDTDGLDPPGEFEAWRLRELGRIKKEKEEEVRREEERAEVERRRALPEAQRLKEDLEHAQKLRDEKPKGQQKFLQKYWHKGAFHQDEEILKRHDFTEATASTVDVSSLPKVMQVKNFGKRSRTKYTHLLDQDTTVPTGGFGGSAPVKAGGKSLEGGGCFLCGGPHLKKDCPQNTGPLPLSGRGPGTGSNNVSGGSRVWGAPPPPRDGQSWRSNDDVRDENGGRSRGREDYDRGGRRDDGYHRSPDPHVAHPMTAMESIGTGSDGILESVLTTGTIGKREDGRVEYNISRVIRRLPLHLSFCRIRKAVITDFSGENKLLGSLLIVTRSDNHDVQKLINLVVRWDDYCIDPLAANSQASSMPRTVKVAIIGSGLAGLTAAYLLTKDPQDGDVCFDVHLFEKACTSTTSHLHEDLTIMLQTSTLGMDSSSISLPLPGQDQDWRVDVPMRSFQGGYYKQLIALYKRLGVKFTPRDFSYSFSLLSTSETGRQITAEMIYNGSSGLGGVSMPSNLDDSPKPELGLALRAAAKAWTIGLFVIWSIHILFCYLRLLWLSIPMVRSPGIESMTYKAWVEKTRPTGLLAKWTGFEQVWTEFTHAIMVPLFSAAWISFNLAIIHLVDGVRDVVGRLVSTVRNVHLSHLISSIEADPDNPDLVSVNCTNADGPKTYSGFHHIIFATQANRAVPLLASYASSLPEKKGIRREAVEEQMRCLEKFTYHSTLVINHTDETLLPDDTRDHRDLNLIYTRTGASIPTKTVSPRCLPSSYTMATHVLPRPPGFPAHLPAVFQSTDPIIEPREGRILSVARLERAVLTLESKQALKELYHAEGKIWWRGPREEALGRLQGAGRLRDGGPGIWVCGSFAYPGIPLLEGCVVSARLVVEQGLYKSEDVRVKHPPW</sequence>
<dbReference type="Pfam" id="PF13450">
    <property type="entry name" value="NAD_binding_8"/>
    <property type="match status" value="1"/>
</dbReference>
<feature type="compositionally biased region" description="Acidic residues" evidence="1">
    <location>
        <begin position="106"/>
        <end position="118"/>
    </location>
</feature>
<dbReference type="OrthoDB" id="1111734at2759"/>